<dbReference type="AlphaFoldDB" id="Q3A5Q2"/>
<evidence type="ECO:0000259" key="4">
    <source>
        <dbReference type="PROSITE" id="PS50883"/>
    </source>
</evidence>
<dbReference type="SMART" id="SM00052">
    <property type="entry name" value="EAL"/>
    <property type="match status" value="1"/>
</dbReference>
<dbReference type="Gene3D" id="3.20.20.450">
    <property type="entry name" value="EAL domain"/>
    <property type="match status" value="1"/>
</dbReference>
<organism evidence="6 7">
    <name type="scientific">Syntrophotalea carbinolica (strain DSM 2380 / NBRC 103641 / GraBd1)</name>
    <name type="common">Pelobacter carbinolicus</name>
    <dbReference type="NCBI Taxonomy" id="338963"/>
    <lineage>
        <taxon>Bacteria</taxon>
        <taxon>Pseudomonadati</taxon>
        <taxon>Thermodesulfobacteriota</taxon>
        <taxon>Desulfuromonadia</taxon>
        <taxon>Desulfuromonadales</taxon>
        <taxon>Syntrophotaleaceae</taxon>
        <taxon>Syntrophotalea</taxon>
    </lineage>
</organism>
<dbReference type="InterPro" id="IPR052155">
    <property type="entry name" value="Biofilm_reg_signaling"/>
</dbReference>
<dbReference type="Gene3D" id="3.30.70.270">
    <property type="match status" value="1"/>
</dbReference>
<dbReference type="InterPro" id="IPR000160">
    <property type="entry name" value="GGDEF_dom"/>
</dbReference>
<dbReference type="InterPro" id="IPR001789">
    <property type="entry name" value="Sig_transdc_resp-reg_receiver"/>
</dbReference>
<dbReference type="InterPro" id="IPR000014">
    <property type="entry name" value="PAS"/>
</dbReference>
<feature type="modified residue" description="4-aspartylphosphate" evidence="1">
    <location>
        <position position="60"/>
    </location>
</feature>
<evidence type="ECO:0000313" key="7">
    <source>
        <dbReference type="Proteomes" id="UP000002534"/>
    </source>
</evidence>
<sequence>MTDRESTRPAMIQIVDDDPAMRLLTRATLEQAGFSVIESADGSEGVSLFRKMRPDLVLLDVIMPQMDGFNVCRLLRKLPEGKEIPIIMLTGMDDVESVRKAFDAGATDFIGKPINWLLLRYRVMHMLRSARLCEDLRVSQARISLAQRIAHLGHWHFNFKTKDFVCSDAVLSLLDRRDDISVHNPESLLRNIHPDDKPRVQAALENAIGNRQPYQENYRINVQGEERRINSQGEIQTNGNGEPEAITGIIQDVTDIYHAEQKIFRLAHFDALTGLAKRKFFMEKLAEAVFLTEHGHGQLAVMILDLDRFKRINENLGHVPGDQILRKMAKRIQRSLQQCHVLYPSSLTEDHCIARFGGNEFAILLPEVQDTHQVNRIAGHLLKDIAQPFTFDNCEVLITTSIGICLFPEGSDDQQDIIRNADIALRQAKSQGRDTFRLYHPSMGKPTQDRLILENDLRNALKNDEFVLYFQPQVDIRSGQLLGAETLIRWQHPQQGLKLPGAFLPLALESGLIIEIDQWVLRQACAQIARWQAAGYDKLRLSVNVSGQLFAQEGVAALISDIVRQSGIPTGALEIELTENTLMQNNAQTISTLTDLKQLGTNIAIDDFGTGYSSLSYLKNFPIDTLKIDRSFIRDLENAPGDIAITRTIIALGENLGLTTICEGIETHQQKDLLVDLGCYIGQGYLFARPENLEAFSLRLAQQKNRNRVGPAVSENQNDSSQSEQEFMHYNLGQ</sequence>
<dbReference type="SUPFAM" id="SSF55073">
    <property type="entry name" value="Nucleotide cyclase"/>
    <property type="match status" value="1"/>
</dbReference>
<dbReference type="SMART" id="SM00448">
    <property type="entry name" value="REC"/>
    <property type="match status" value="1"/>
</dbReference>
<dbReference type="SUPFAM" id="SSF52172">
    <property type="entry name" value="CheY-like"/>
    <property type="match status" value="1"/>
</dbReference>
<dbReference type="PANTHER" id="PTHR44757:SF2">
    <property type="entry name" value="BIOFILM ARCHITECTURE MAINTENANCE PROTEIN MBAA"/>
    <property type="match status" value="1"/>
</dbReference>
<dbReference type="EMBL" id="CP000142">
    <property type="protein sequence ID" value="ABA88305.1"/>
    <property type="molecule type" value="Genomic_DNA"/>
</dbReference>
<dbReference type="CDD" id="cd01948">
    <property type="entry name" value="EAL"/>
    <property type="match status" value="1"/>
</dbReference>
<proteinExistence type="predicted"/>
<dbReference type="HOGENOM" id="CLU_000445_70_50_7"/>
<dbReference type="KEGG" id="pca:Pcar_1055"/>
<reference evidence="7" key="1">
    <citation type="submission" date="2005-10" db="EMBL/GenBank/DDBJ databases">
        <title>Complete sequence of Pelobacter carbinolicus DSM 2380.</title>
        <authorList>
            <person name="Copeland A."/>
            <person name="Lucas S."/>
            <person name="Lapidus A."/>
            <person name="Barry K."/>
            <person name="Detter J.C."/>
            <person name="Glavina T."/>
            <person name="Hammon N."/>
            <person name="Israni S."/>
            <person name="Pitluck S."/>
            <person name="Chertkov O."/>
            <person name="Schmutz J."/>
            <person name="Larimer F."/>
            <person name="Land M."/>
            <person name="Kyrpides N."/>
            <person name="Ivanova N."/>
            <person name="Richardson P."/>
        </authorList>
    </citation>
    <scope>NUCLEOTIDE SEQUENCE [LARGE SCALE GENOMIC DNA]</scope>
    <source>
        <strain evidence="7">DSM 2380 / NBRC 103641 / GraBd1</strain>
    </source>
</reference>
<dbReference type="SUPFAM" id="SSF141868">
    <property type="entry name" value="EAL domain-like"/>
    <property type="match status" value="1"/>
</dbReference>
<keyword evidence="7" id="KW-1185">Reference proteome</keyword>
<dbReference type="GO" id="GO:0000160">
    <property type="term" value="P:phosphorelay signal transduction system"/>
    <property type="evidence" value="ECO:0007669"/>
    <property type="project" value="InterPro"/>
</dbReference>
<dbReference type="FunFam" id="3.20.20.450:FF:000001">
    <property type="entry name" value="Cyclic di-GMP phosphodiesterase yahA"/>
    <property type="match status" value="1"/>
</dbReference>
<evidence type="ECO:0000313" key="6">
    <source>
        <dbReference type="EMBL" id="ABA88305.1"/>
    </source>
</evidence>
<dbReference type="InterPro" id="IPR043128">
    <property type="entry name" value="Rev_trsase/Diguanyl_cyclase"/>
</dbReference>
<dbReference type="NCBIfam" id="TIGR00229">
    <property type="entry name" value="sensory_box"/>
    <property type="match status" value="1"/>
</dbReference>
<dbReference type="Gene3D" id="2.10.70.100">
    <property type="match status" value="1"/>
</dbReference>
<dbReference type="Pfam" id="PF00072">
    <property type="entry name" value="Response_reg"/>
    <property type="match status" value="1"/>
</dbReference>
<dbReference type="OrthoDB" id="9777298at2"/>
<name>Q3A5Q2_SYNC1</name>
<protein>
    <submittedName>
        <fullName evidence="6">Response receiver sensor diguanylate cyclase/phosphodiesterase, PAS domain-containing</fullName>
    </submittedName>
</protein>
<evidence type="ECO:0000256" key="1">
    <source>
        <dbReference type="PROSITE-ProRule" id="PRU00169"/>
    </source>
</evidence>
<evidence type="ECO:0000256" key="2">
    <source>
        <dbReference type="SAM" id="MobiDB-lite"/>
    </source>
</evidence>
<dbReference type="SUPFAM" id="SSF55785">
    <property type="entry name" value="PYP-like sensor domain (PAS domain)"/>
    <property type="match status" value="1"/>
</dbReference>
<dbReference type="CDD" id="cd00130">
    <property type="entry name" value="PAS"/>
    <property type="match status" value="1"/>
</dbReference>
<dbReference type="Proteomes" id="UP000002534">
    <property type="component" value="Chromosome"/>
</dbReference>
<dbReference type="InterPro" id="IPR035919">
    <property type="entry name" value="EAL_sf"/>
</dbReference>
<dbReference type="PANTHER" id="PTHR44757">
    <property type="entry name" value="DIGUANYLATE CYCLASE DGCP"/>
    <property type="match status" value="1"/>
</dbReference>
<accession>Q3A5Q2</accession>
<dbReference type="InterPro" id="IPR011006">
    <property type="entry name" value="CheY-like_superfamily"/>
</dbReference>
<evidence type="ECO:0000259" key="3">
    <source>
        <dbReference type="PROSITE" id="PS50110"/>
    </source>
</evidence>
<dbReference type="InterPro" id="IPR001633">
    <property type="entry name" value="EAL_dom"/>
</dbReference>
<evidence type="ECO:0000259" key="5">
    <source>
        <dbReference type="PROSITE" id="PS50887"/>
    </source>
</evidence>
<dbReference type="NCBIfam" id="TIGR00254">
    <property type="entry name" value="GGDEF"/>
    <property type="match status" value="1"/>
</dbReference>
<feature type="domain" description="GGDEF" evidence="5">
    <location>
        <begin position="297"/>
        <end position="441"/>
    </location>
</feature>
<dbReference type="SMART" id="SM00267">
    <property type="entry name" value="GGDEF"/>
    <property type="match status" value="1"/>
</dbReference>
<dbReference type="CDD" id="cd01949">
    <property type="entry name" value="GGDEF"/>
    <property type="match status" value="1"/>
</dbReference>
<gene>
    <name evidence="6" type="ordered locus">Pcar_1055</name>
</gene>
<dbReference type="Pfam" id="PF08447">
    <property type="entry name" value="PAS_3"/>
    <property type="match status" value="1"/>
</dbReference>
<dbReference type="PROSITE" id="PS50110">
    <property type="entry name" value="RESPONSE_REGULATORY"/>
    <property type="match status" value="1"/>
</dbReference>
<reference evidence="6 7" key="2">
    <citation type="journal article" date="2012" name="BMC Genomics">
        <title>The genome of Pelobacter carbinolicus reveals surprising metabolic capabilities and physiological features.</title>
        <authorList>
            <person name="Aklujkar M."/>
            <person name="Haveman S.A."/>
            <person name="Didonato R.Jr."/>
            <person name="Chertkov O."/>
            <person name="Han C.S."/>
            <person name="Land M.L."/>
            <person name="Brown P."/>
            <person name="Lovley D.R."/>
        </authorList>
    </citation>
    <scope>NUCLEOTIDE SEQUENCE [LARGE SCALE GENOMIC DNA]</scope>
    <source>
        <strain evidence="7">DSM 2380 / NBRC 103641 / GraBd1</strain>
    </source>
</reference>
<feature type="domain" description="Response regulatory" evidence="3">
    <location>
        <begin position="11"/>
        <end position="127"/>
    </location>
</feature>
<dbReference type="PROSITE" id="PS50887">
    <property type="entry name" value="GGDEF"/>
    <property type="match status" value="1"/>
</dbReference>
<feature type="region of interest" description="Disordered" evidence="2">
    <location>
        <begin position="707"/>
        <end position="734"/>
    </location>
</feature>
<dbReference type="STRING" id="338963.Pcar_1055"/>
<dbReference type="InterPro" id="IPR035965">
    <property type="entry name" value="PAS-like_dom_sf"/>
</dbReference>
<dbReference type="Pfam" id="PF00990">
    <property type="entry name" value="GGDEF"/>
    <property type="match status" value="1"/>
</dbReference>
<feature type="compositionally biased region" description="Low complexity" evidence="2">
    <location>
        <begin position="714"/>
        <end position="725"/>
    </location>
</feature>
<feature type="domain" description="EAL" evidence="4">
    <location>
        <begin position="450"/>
        <end position="704"/>
    </location>
</feature>
<keyword evidence="1" id="KW-0597">Phosphoprotein</keyword>
<dbReference type="Pfam" id="PF00563">
    <property type="entry name" value="EAL"/>
    <property type="match status" value="1"/>
</dbReference>
<dbReference type="Gene3D" id="3.30.450.20">
    <property type="entry name" value="PAS domain"/>
    <property type="match status" value="1"/>
</dbReference>
<dbReference type="Gene3D" id="3.40.50.2300">
    <property type="match status" value="1"/>
</dbReference>
<dbReference type="RefSeq" id="WP_011340774.1">
    <property type="nucleotide sequence ID" value="NC_007498.2"/>
</dbReference>
<dbReference type="InterPro" id="IPR029787">
    <property type="entry name" value="Nucleotide_cyclase"/>
</dbReference>
<dbReference type="PROSITE" id="PS50883">
    <property type="entry name" value="EAL"/>
    <property type="match status" value="1"/>
</dbReference>
<dbReference type="InterPro" id="IPR013655">
    <property type="entry name" value="PAS_fold_3"/>
</dbReference>
<dbReference type="eggNOG" id="COG5001">
    <property type="taxonomic scope" value="Bacteria"/>
</dbReference>